<feature type="region of interest" description="Disordered" evidence="7">
    <location>
        <begin position="1"/>
        <end position="110"/>
    </location>
</feature>
<dbReference type="GO" id="GO:0007032">
    <property type="term" value="P:endosome organization"/>
    <property type="evidence" value="ECO:0007669"/>
    <property type="project" value="TreeGrafter"/>
</dbReference>
<dbReference type="GO" id="GO:0005737">
    <property type="term" value="C:cytoplasm"/>
    <property type="evidence" value="ECO:0007669"/>
    <property type="project" value="UniProtKB-SubCell"/>
</dbReference>
<evidence type="ECO:0000313" key="9">
    <source>
        <dbReference type="Proteomes" id="UP001360560"/>
    </source>
</evidence>
<keyword evidence="9" id="KW-1185">Reference proteome</keyword>
<gene>
    <name evidence="8" type="ORF">DASC09_031500</name>
</gene>
<dbReference type="AlphaFoldDB" id="A0AAV5QNC2"/>
<proteinExistence type="inferred from homology"/>
<evidence type="ECO:0000256" key="2">
    <source>
        <dbReference type="ARBA" id="ARBA00004496"/>
    </source>
</evidence>
<comment type="function">
    <text evidence="1">Component of the biogenesis of lysosome-related organelles complex-1 (BLOC-1), a complex that is involved in endosomal cargo sorting.</text>
</comment>
<evidence type="ECO:0000313" key="8">
    <source>
        <dbReference type="EMBL" id="GMM35825.1"/>
    </source>
</evidence>
<evidence type="ECO:0000256" key="6">
    <source>
        <dbReference type="ARBA" id="ARBA00029995"/>
    </source>
</evidence>
<dbReference type="PANTHER" id="PTHR39145">
    <property type="entry name" value="BIOGENESIS OF LYSOSOME-RELATED ORGANELLES COMPLEX 1 SUBUNIT CNL1"/>
    <property type="match status" value="1"/>
</dbReference>
<dbReference type="InterPro" id="IPR034455">
    <property type="entry name" value="CNL1"/>
</dbReference>
<comment type="similarity">
    <text evidence="3">Belongs to the BLOC1S4 family.</text>
</comment>
<feature type="compositionally biased region" description="Polar residues" evidence="7">
    <location>
        <begin position="46"/>
        <end position="59"/>
    </location>
</feature>
<dbReference type="EMBL" id="BTFZ01000011">
    <property type="protein sequence ID" value="GMM35825.1"/>
    <property type="molecule type" value="Genomic_DNA"/>
</dbReference>
<comment type="caution">
    <text evidence="8">The sequence shown here is derived from an EMBL/GenBank/DDBJ whole genome shotgun (WGS) entry which is preliminary data.</text>
</comment>
<evidence type="ECO:0000256" key="3">
    <source>
        <dbReference type="ARBA" id="ARBA00007289"/>
    </source>
</evidence>
<accession>A0AAV5QNC2</accession>
<sequence>MTEDKDSNSISQATITSYGTLKTSSNNTIINNGDYESDQSHEENDNYCSSESSRIGKQNISEEEQSSEGKHNNDHDILEASNSDSGNRSESNDGNDNGGNNVPSTNADINQDPLNIKELSLNFDYLVYKVNDRIKTLSEKAQLSTTRFKENTEITILEIDKVIQNYYEIIKKLDEINNDFSKIEQLSMIIEEFAPRIKELEMFFSEE</sequence>
<feature type="compositionally biased region" description="Polar residues" evidence="7">
    <location>
        <begin position="8"/>
        <end position="31"/>
    </location>
</feature>
<dbReference type="RefSeq" id="XP_064852821.1">
    <property type="nucleotide sequence ID" value="XM_064996749.1"/>
</dbReference>
<dbReference type="GeneID" id="90073800"/>
<keyword evidence="5" id="KW-0963">Cytoplasm</keyword>
<dbReference type="GO" id="GO:0031083">
    <property type="term" value="C:BLOC-1 complex"/>
    <property type="evidence" value="ECO:0007669"/>
    <property type="project" value="InterPro"/>
</dbReference>
<evidence type="ECO:0000256" key="4">
    <source>
        <dbReference type="ARBA" id="ARBA00014971"/>
    </source>
</evidence>
<evidence type="ECO:0000256" key="5">
    <source>
        <dbReference type="ARBA" id="ARBA00022490"/>
    </source>
</evidence>
<dbReference type="Proteomes" id="UP001360560">
    <property type="component" value="Unassembled WGS sequence"/>
</dbReference>
<evidence type="ECO:0000256" key="7">
    <source>
        <dbReference type="SAM" id="MobiDB-lite"/>
    </source>
</evidence>
<dbReference type="PANTHER" id="PTHR39145:SF1">
    <property type="entry name" value="BIOGENESIS OF LYSOSOME-RELATED ORGANELLES COMPLEX 1 SUBUNIT CNL1"/>
    <property type="match status" value="1"/>
</dbReference>
<protein>
    <recommendedName>
        <fullName evidence="4">Biogenesis of lysosome-related organelles complex 1 subunit CNL1</fullName>
    </recommendedName>
    <alternativeName>
        <fullName evidence="6">CNO-like protein 1</fullName>
    </alternativeName>
</protein>
<evidence type="ECO:0000256" key="1">
    <source>
        <dbReference type="ARBA" id="ARBA00003807"/>
    </source>
</evidence>
<feature type="compositionally biased region" description="Basic and acidic residues" evidence="7">
    <location>
        <begin position="67"/>
        <end position="78"/>
    </location>
</feature>
<name>A0AAV5QNC2_9ASCO</name>
<organism evidence="8 9">
    <name type="scientific">Saccharomycopsis crataegensis</name>
    <dbReference type="NCBI Taxonomy" id="43959"/>
    <lineage>
        <taxon>Eukaryota</taxon>
        <taxon>Fungi</taxon>
        <taxon>Dikarya</taxon>
        <taxon>Ascomycota</taxon>
        <taxon>Saccharomycotina</taxon>
        <taxon>Saccharomycetes</taxon>
        <taxon>Saccharomycopsidaceae</taxon>
        <taxon>Saccharomycopsis</taxon>
    </lineage>
</organism>
<comment type="subcellular location">
    <subcellularLocation>
        <location evidence="2">Cytoplasm</location>
    </subcellularLocation>
</comment>
<reference evidence="8 9" key="1">
    <citation type="journal article" date="2023" name="Elife">
        <title>Identification of key yeast species and microbe-microbe interactions impacting larval growth of Drosophila in the wild.</title>
        <authorList>
            <person name="Mure A."/>
            <person name="Sugiura Y."/>
            <person name="Maeda R."/>
            <person name="Honda K."/>
            <person name="Sakurai N."/>
            <person name="Takahashi Y."/>
            <person name="Watada M."/>
            <person name="Katoh T."/>
            <person name="Gotoh A."/>
            <person name="Gotoh Y."/>
            <person name="Taniguchi I."/>
            <person name="Nakamura K."/>
            <person name="Hayashi T."/>
            <person name="Katayama T."/>
            <person name="Uemura T."/>
            <person name="Hattori Y."/>
        </authorList>
    </citation>
    <scope>NUCLEOTIDE SEQUENCE [LARGE SCALE GENOMIC DNA]</scope>
    <source>
        <strain evidence="8 9">SC-9</strain>
    </source>
</reference>
<feature type="compositionally biased region" description="Low complexity" evidence="7">
    <location>
        <begin position="81"/>
        <end position="101"/>
    </location>
</feature>